<protein>
    <submittedName>
        <fullName evidence="2">Pimeloyl-ACP methyl ester carboxylesterase</fullName>
    </submittedName>
</protein>
<dbReference type="Proteomes" id="UP000183987">
    <property type="component" value="Unassembled WGS sequence"/>
</dbReference>
<keyword evidence="3" id="KW-1185">Reference proteome</keyword>
<accession>A0A1M4X710</accession>
<dbReference type="EMBL" id="FQUE01000002">
    <property type="protein sequence ID" value="SHE89300.1"/>
    <property type="molecule type" value="Genomic_DNA"/>
</dbReference>
<reference evidence="3" key="1">
    <citation type="submission" date="2016-11" db="EMBL/GenBank/DDBJ databases">
        <authorList>
            <person name="Varghese N."/>
            <person name="Submissions S."/>
        </authorList>
    </citation>
    <scope>NUCLEOTIDE SEQUENCE [LARGE SCALE GENOMIC DNA]</scope>
    <source>
        <strain evidence="3">DSM 29326</strain>
    </source>
</reference>
<sequence length="258" mass="27371">MPVEARGGHDVNVIRTGGDVQNLLLHCTLARSEALLPLAQTLAGDSVLMDLIGHGRSEDWDKRGDYQTENMAAAIDLCDRPLHVIGHSFGATVALRMALDHPDRVARLTLIEPVYFALATDADARADHIARFTSIYAAYDAGDLDRAARLFHGDWGGGAWAALPAHTRAAFARRMPLIMAGVPAIQDDIHAVKARLSKVSVPVSLIRGETSPPIIPAIHAAICASVPQAQDHVIAGAGHMVPMTDTAAVAALIASDAR</sequence>
<organism evidence="2 3">
    <name type="scientific">Loktanella atrilutea</name>
    <dbReference type="NCBI Taxonomy" id="366533"/>
    <lineage>
        <taxon>Bacteria</taxon>
        <taxon>Pseudomonadati</taxon>
        <taxon>Pseudomonadota</taxon>
        <taxon>Alphaproteobacteria</taxon>
        <taxon>Rhodobacterales</taxon>
        <taxon>Roseobacteraceae</taxon>
        <taxon>Loktanella</taxon>
    </lineage>
</organism>
<dbReference type="InterPro" id="IPR050228">
    <property type="entry name" value="Carboxylesterase_BioH"/>
</dbReference>
<evidence type="ECO:0000259" key="1">
    <source>
        <dbReference type="Pfam" id="PF12697"/>
    </source>
</evidence>
<proteinExistence type="predicted"/>
<dbReference type="PANTHER" id="PTHR43194:SF5">
    <property type="entry name" value="PIMELOYL-[ACYL-CARRIER PROTEIN] METHYL ESTER ESTERASE"/>
    <property type="match status" value="1"/>
</dbReference>
<dbReference type="InterPro" id="IPR029058">
    <property type="entry name" value="AB_hydrolase_fold"/>
</dbReference>
<dbReference type="PRINTS" id="PR00111">
    <property type="entry name" value="ABHYDROLASE"/>
</dbReference>
<dbReference type="InterPro" id="IPR000073">
    <property type="entry name" value="AB_hydrolase_1"/>
</dbReference>
<dbReference type="Gene3D" id="3.40.50.1820">
    <property type="entry name" value="alpha/beta hydrolase"/>
    <property type="match status" value="1"/>
</dbReference>
<gene>
    <name evidence="2" type="ORF">SAMN05444339_102370</name>
</gene>
<evidence type="ECO:0000313" key="3">
    <source>
        <dbReference type="Proteomes" id="UP000183987"/>
    </source>
</evidence>
<name>A0A1M4X710_LOKAT</name>
<dbReference type="Pfam" id="PF12697">
    <property type="entry name" value="Abhydrolase_6"/>
    <property type="match status" value="1"/>
</dbReference>
<dbReference type="STRING" id="366533.SAMN05444339_102370"/>
<dbReference type="OrthoDB" id="9804723at2"/>
<dbReference type="RefSeq" id="WP_072856496.1">
    <property type="nucleotide sequence ID" value="NZ_FQUE01000002.1"/>
</dbReference>
<dbReference type="PANTHER" id="PTHR43194">
    <property type="entry name" value="HYDROLASE ALPHA/BETA FOLD FAMILY"/>
    <property type="match status" value="1"/>
</dbReference>
<dbReference type="AlphaFoldDB" id="A0A1M4X710"/>
<dbReference type="SUPFAM" id="SSF53474">
    <property type="entry name" value="alpha/beta-Hydrolases"/>
    <property type="match status" value="1"/>
</dbReference>
<evidence type="ECO:0000313" key="2">
    <source>
        <dbReference type="EMBL" id="SHE89300.1"/>
    </source>
</evidence>
<feature type="domain" description="AB hydrolase-1" evidence="1">
    <location>
        <begin position="23"/>
        <end position="251"/>
    </location>
</feature>